<dbReference type="InterPro" id="IPR057006">
    <property type="entry name" value="Phage_TAC_19"/>
</dbReference>
<dbReference type="EMBL" id="LUGM01000002">
    <property type="protein sequence ID" value="KYH14879.1"/>
    <property type="molecule type" value="Genomic_DNA"/>
</dbReference>
<gene>
    <name evidence="1" type="ORF">A0131_08835</name>
</gene>
<evidence type="ECO:0000313" key="1">
    <source>
        <dbReference type="EMBL" id="KYH14879.1"/>
    </source>
</evidence>
<dbReference type="Proteomes" id="UP000075418">
    <property type="component" value="Unassembled WGS sequence"/>
</dbReference>
<reference evidence="1 2" key="1">
    <citation type="submission" date="2016-02" db="EMBL/GenBank/DDBJ databases">
        <title>Draft genome sequence of hydrocarbon degrading Staphylococcus saprophyticus Strain CNV2, isolated from crude-oil contaminated soil from Noonmati Oil Refinery, Guwahati, Assam, India.</title>
        <authorList>
            <person name="Mukherjee A."/>
            <person name="Chettri B."/>
            <person name="Langpoklakpam J."/>
            <person name="Singh A.K."/>
            <person name="Chattopadhyay D.J."/>
        </authorList>
    </citation>
    <scope>NUCLEOTIDE SEQUENCE [LARGE SCALE GENOMIC DNA]</scope>
    <source>
        <strain evidence="1 2">CNV2</strain>
    </source>
</reference>
<accession>A0A151A633</accession>
<evidence type="ECO:0008006" key="3">
    <source>
        <dbReference type="Google" id="ProtNLM"/>
    </source>
</evidence>
<organism evidence="1 2">
    <name type="scientific">Staphylococcus kloosii</name>
    <dbReference type="NCBI Taxonomy" id="29384"/>
    <lineage>
        <taxon>Bacteria</taxon>
        <taxon>Bacillati</taxon>
        <taxon>Bacillota</taxon>
        <taxon>Bacilli</taxon>
        <taxon>Bacillales</taxon>
        <taxon>Staphylococcaceae</taxon>
        <taxon>Staphylococcus</taxon>
    </lineage>
</organism>
<dbReference type="RefSeq" id="WP_061855035.1">
    <property type="nucleotide sequence ID" value="NZ_JADIIQ010000001.1"/>
</dbReference>
<name>A0A151A633_9STAP</name>
<sequence>MANKYVELQNEKGETKRYQQAPFIKGSVARKGMRIGKKAQKLEHPENLPEDFEDQFFDELYSFVANDLYAGQFTPEEFEDGIDVHEVVNVAMEQLTSVMGVDEGKTAKKK</sequence>
<comment type="caution">
    <text evidence="1">The sequence shown here is derived from an EMBL/GenBank/DDBJ whole genome shotgun (WGS) entry which is preliminary data.</text>
</comment>
<protein>
    <recommendedName>
        <fullName evidence="3">Phage protein</fullName>
    </recommendedName>
</protein>
<dbReference type="Pfam" id="PF23857">
    <property type="entry name" value="Phage_TAC_19"/>
    <property type="match status" value="1"/>
</dbReference>
<dbReference type="AlphaFoldDB" id="A0A151A633"/>
<evidence type="ECO:0000313" key="2">
    <source>
        <dbReference type="Proteomes" id="UP000075418"/>
    </source>
</evidence>
<dbReference type="NCBIfam" id="NF047360">
    <property type="entry name" value="tail_chap_PVL"/>
    <property type="match status" value="1"/>
</dbReference>
<proteinExistence type="predicted"/>